<evidence type="ECO:0000259" key="5">
    <source>
        <dbReference type="Pfam" id="PF22244"/>
    </source>
</evidence>
<keyword evidence="3" id="KW-0378">Hydrolase</keyword>
<evidence type="ECO:0000256" key="3">
    <source>
        <dbReference type="ARBA" id="ARBA00022801"/>
    </source>
</evidence>
<feature type="domain" description="4-O-methyl-glucuronoyl methylesterase-like" evidence="5">
    <location>
        <begin position="230"/>
        <end position="377"/>
    </location>
</feature>
<dbReference type="Gene3D" id="3.40.50.1820">
    <property type="entry name" value="alpha/beta hydrolase"/>
    <property type="match status" value="1"/>
</dbReference>
<dbReference type="EMBL" id="VVXK01000001">
    <property type="protein sequence ID" value="KAA2372170.1"/>
    <property type="molecule type" value="Genomic_DNA"/>
</dbReference>
<evidence type="ECO:0000256" key="1">
    <source>
        <dbReference type="ARBA" id="ARBA00022487"/>
    </source>
</evidence>
<dbReference type="InterPro" id="IPR050261">
    <property type="entry name" value="FrsA_esterase"/>
</dbReference>
<feature type="signal peptide" evidence="4">
    <location>
        <begin position="1"/>
        <end position="22"/>
    </location>
</feature>
<sequence>MTAVKKYALLSLCGLTLFCARAQMPATNYDESQVPAYTLPDPLTTIAGKKVTDAETWTSERRPELLSLFESEVYGKAPDRPEGLHFEVLSEDRYTLGNMATRREIAVYFTEDDAHFMTILLYIPNKRTDAVPVFLGLNFKGNHTICDDPLITESVSRMKPRAEGGSEVRAKGFPRAAAASRWPVEMLIANGYGLATIYRGDIDPDYDDGFQNGVHPLFYREGQTKPAPDEWGTIAAWAWGLSRAMDYLETDEDVDASRVAVIGHSRHGKTALWAAAVDPRFAMAVSNDSGCGGAALSRRCYGETVARINSLFPHWFCGNFNRYSGNEAALPVDQHELIALIAPRPVYIASAVEDRWADPKGEFLAGVHATPVYELFGLEGLSGTELPQTDAPVLSGHIGHHVRSGDHDITLYDWRQFVKFADKHLKR</sequence>
<keyword evidence="2 4" id="KW-0732">Signal</keyword>
<dbReference type="InterPro" id="IPR054579">
    <property type="entry name" value="GCE-like_dom"/>
</dbReference>
<organism evidence="6 7">
    <name type="scientific">Alistipes shahii</name>
    <dbReference type="NCBI Taxonomy" id="328814"/>
    <lineage>
        <taxon>Bacteria</taxon>
        <taxon>Pseudomonadati</taxon>
        <taxon>Bacteroidota</taxon>
        <taxon>Bacteroidia</taxon>
        <taxon>Bacteroidales</taxon>
        <taxon>Rikenellaceae</taxon>
        <taxon>Alistipes</taxon>
    </lineage>
</organism>
<dbReference type="GO" id="GO:0052689">
    <property type="term" value="F:carboxylic ester hydrolase activity"/>
    <property type="evidence" value="ECO:0007669"/>
    <property type="project" value="UniProtKB-KW"/>
</dbReference>
<evidence type="ECO:0000313" key="7">
    <source>
        <dbReference type="Proteomes" id="UP000323567"/>
    </source>
</evidence>
<accession>A0A5B3GFB4</accession>
<dbReference type="RefSeq" id="WP_149886884.1">
    <property type="nucleotide sequence ID" value="NZ_DBEXJB010000015.1"/>
</dbReference>
<keyword evidence="1" id="KW-0719">Serine esterase</keyword>
<evidence type="ECO:0000256" key="2">
    <source>
        <dbReference type="ARBA" id="ARBA00022729"/>
    </source>
</evidence>
<name>A0A5B3GFB4_9BACT</name>
<gene>
    <name evidence="6" type="ORF">F2Y13_01520</name>
</gene>
<evidence type="ECO:0000256" key="4">
    <source>
        <dbReference type="SAM" id="SignalP"/>
    </source>
</evidence>
<dbReference type="AlphaFoldDB" id="A0A5B3GFB4"/>
<dbReference type="PANTHER" id="PTHR22946:SF9">
    <property type="entry name" value="POLYKETIDE TRANSFERASE AF380"/>
    <property type="match status" value="1"/>
</dbReference>
<protein>
    <submittedName>
        <fullName evidence="6">Acetylxylan esterase</fullName>
    </submittedName>
</protein>
<dbReference type="SUPFAM" id="SSF53474">
    <property type="entry name" value="alpha/beta-Hydrolases"/>
    <property type="match status" value="1"/>
</dbReference>
<evidence type="ECO:0000313" key="6">
    <source>
        <dbReference type="EMBL" id="KAA2372170.1"/>
    </source>
</evidence>
<proteinExistence type="predicted"/>
<dbReference type="InterPro" id="IPR029058">
    <property type="entry name" value="AB_hydrolase_fold"/>
</dbReference>
<dbReference type="Proteomes" id="UP000323567">
    <property type="component" value="Unassembled WGS sequence"/>
</dbReference>
<dbReference type="PANTHER" id="PTHR22946">
    <property type="entry name" value="DIENELACTONE HYDROLASE DOMAIN-CONTAINING PROTEIN-RELATED"/>
    <property type="match status" value="1"/>
</dbReference>
<reference evidence="6 7" key="1">
    <citation type="journal article" date="2019" name="Nat. Med.">
        <title>A library of human gut bacterial isolates paired with longitudinal multiomics data enables mechanistic microbiome research.</title>
        <authorList>
            <person name="Poyet M."/>
            <person name="Groussin M."/>
            <person name="Gibbons S.M."/>
            <person name="Avila-Pacheco J."/>
            <person name="Jiang X."/>
            <person name="Kearney S.M."/>
            <person name="Perrotta A.R."/>
            <person name="Berdy B."/>
            <person name="Zhao S."/>
            <person name="Lieberman T.D."/>
            <person name="Swanson P.K."/>
            <person name="Smith M."/>
            <person name="Roesemann S."/>
            <person name="Alexander J.E."/>
            <person name="Rich S.A."/>
            <person name="Livny J."/>
            <person name="Vlamakis H."/>
            <person name="Clish C."/>
            <person name="Bullock K."/>
            <person name="Deik A."/>
            <person name="Scott J."/>
            <person name="Pierce K.A."/>
            <person name="Xavier R.J."/>
            <person name="Alm E.J."/>
        </authorList>
    </citation>
    <scope>NUCLEOTIDE SEQUENCE [LARGE SCALE GENOMIC DNA]</scope>
    <source>
        <strain evidence="6 7">BIOML-A2</strain>
    </source>
</reference>
<feature type="chain" id="PRO_5022780790" evidence="4">
    <location>
        <begin position="23"/>
        <end position="427"/>
    </location>
</feature>
<dbReference type="Pfam" id="PF22244">
    <property type="entry name" value="GCE_fung"/>
    <property type="match status" value="1"/>
</dbReference>
<comment type="caution">
    <text evidence="6">The sequence shown here is derived from an EMBL/GenBank/DDBJ whole genome shotgun (WGS) entry which is preliminary data.</text>
</comment>